<dbReference type="Proteomes" id="UP001398556">
    <property type="component" value="Unassembled WGS sequence"/>
</dbReference>
<comment type="caution">
    <text evidence="1">The sequence shown here is derived from an EMBL/GenBank/DDBJ whole genome shotgun (WGS) entry which is preliminary data.</text>
</comment>
<keyword evidence="2" id="KW-1185">Reference proteome</keyword>
<proteinExistence type="predicted"/>
<evidence type="ECO:0000313" key="2">
    <source>
        <dbReference type="Proteomes" id="UP001398556"/>
    </source>
</evidence>
<protein>
    <submittedName>
        <fullName evidence="1">Uncharacterized protein</fullName>
    </submittedName>
</protein>
<dbReference type="EMBL" id="JBBYHU010000024">
    <property type="protein sequence ID" value="MEL1241680.1"/>
    <property type="molecule type" value="Genomic_DNA"/>
</dbReference>
<dbReference type="RefSeq" id="WP_341700893.1">
    <property type="nucleotide sequence ID" value="NZ_JBBYHU010000024.1"/>
</dbReference>
<name>A0ABU9HNF5_9FLAO</name>
<reference evidence="1 2" key="1">
    <citation type="submission" date="2024-04" db="EMBL/GenBank/DDBJ databases">
        <title>Flavobacterium sp. DGU99 16S ribosomal RNA gene Genome sequencing and assembly.</title>
        <authorList>
            <person name="Park S."/>
        </authorList>
    </citation>
    <scope>NUCLEOTIDE SEQUENCE [LARGE SCALE GENOMIC DNA]</scope>
    <source>
        <strain evidence="1 2">DGU99</strain>
    </source>
</reference>
<organism evidence="1 2">
    <name type="scientific">Flavobacterium flavipallidum</name>
    <dbReference type="NCBI Taxonomy" id="3139140"/>
    <lineage>
        <taxon>Bacteria</taxon>
        <taxon>Pseudomonadati</taxon>
        <taxon>Bacteroidota</taxon>
        <taxon>Flavobacteriia</taxon>
        <taxon>Flavobacteriales</taxon>
        <taxon>Flavobacteriaceae</taxon>
        <taxon>Flavobacterium</taxon>
    </lineage>
</organism>
<accession>A0ABU9HNF5</accession>
<sequence>MGNIIATKCKSCGFSNEFRYGGGRFSYQTHCPVPAINKETLKFENINYLEHKDSDKYLFYSDNILKGNNFDNNTINNFDLKLNMVNNYCPSCKEKSLDFRITMFTD</sequence>
<evidence type="ECO:0000313" key="1">
    <source>
        <dbReference type="EMBL" id="MEL1241680.1"/>
    </source>
</evidence>
<gene>
    <name evidence="1" type="ORF">AAEO59_11525</name>
</gene>